<accession>A0A0E9V9Q5</accession>
<evidence type="ECO:0000313" key="1">
    <source>
        <dbReference type="EMBL" id="JAH74767.1"/>
    </source>
</evidence>
<reference evidence="1" key="1">
    <citation type="submission" date="2014-11" db="EMBL/GenBank/DDBJ databases">
        <authorList>
            <person name="Amaro Gonzalez C."/>
        </authorList>
    </citation>
    <scope>NUCLEOTIDE SEQUENCE</scope>
</reference>
<dbReference type="AlphaFoldDB" id="A0A0E9V9Q5"/>
<sequence>MPHCRLQSSSQSGGRGRPFVCSFDIR</sequence>
<reference evidence="1" key="2">
    <citation type="journal article" date="2015" name="Fish Shellfish Immunol.">
        <title>Early steps in the European eel (Anguilla anguilla)-Vibrio vulnificus interaction in the gills: Role of the RtxA13 toxin.</title>
        <authorList>
            <person name="Callol A."/>
            <person name="Pajuelo D."/>
            <person name="Ebbesson L."/>
            <person name="Teles M."/>
            <person name="MacKenzie S."/>
            <person name="Amaro C."/>
        </authorList>
    </citation>
    <scope>NUCLEOTIDE SEQUENCE</scope>
</reference>
<name>A0A0E9V9Q5_ANGAN</name>
<dbReference type="EMBL" id="GBXM01033810">
    <property type="protein sequence ID" value="JAH74767.1"/>
    <property type="molecule type" value="Transcribed_RNA"/>
</dbReference>
<protein>
    <submittedName>
        <fullName evidence="1">Uncharacterized protein</fullName>
    </submittedName>
</protein>
<proteinExistence type="predicted"/>
<organism evidence="1">
    <name type="scientific">Anguilla anguilla</name>
    <name type="common">European freshwater eel</name>
    <name type="synonym">Muraena anguilla</name>
    <dbReference type="NCBI Taxonomy" id="7936"/>
    <lineage>
        <taxon>Eukaryota</taxon>
        <taxon>Metazoa</taxon>
        <taxon>Chordata</taxon>
        <taxon>Craniata</taxon>
        <taxon>Vertebrata</taxon>
        <taxon>Euteleostomi</taxon>
        <taxon>Actinopterygii</taxon>
        <taxon>Neopterygii</taxon>
        <taxon>Teleostei</taxon>
        <taxon>Anguilliformes</taxon>
        <taxon>Anguillidae</taxon>
        <taxon>Anguilla</taxon>
    </lineage>
</organism>